<feature type="region of interest" description="Disordered" evidence="11">
    <location>
        <begin position="78"/>
        <end position="102"/>
    </location>
</feature>
<dbReference type="InterPro" id="IPR029063">
    <property type="entry name" value="SAM-dependent_MTases_sf"/>
</dbReference>
<protein>
    <recommendedName>
        <fullName evidence="8">5-cytosine rRNA methyltransferase NSUN4</fullName>
    </recommendedName>
    <alternativeName>
        <fullName evidence="9">5-cytosine tRNA methyltransferase NSUN4</fullName>
    </alternativeName>
    <alternativeName>
        <fullName evidence="5">NOL1/NOP2/Sun domain family member 4</fullName>
    </alternativeName>
</protein>
<comment type="subcellular location">
    <subcellularLocation>
        <location evidence="1">Mitochondrion</location>
    </subcellularLocation>
</comment>
<evidence type="ECO:0000259" key="12">
    <source>
        <dbReference type="PROSITE" id="PS51686"/>
    </source>
</evidence>
<dbReference type="InterPro" id="IPR001678">
    <property type="entry name" value="MeTrfase_RsmB-F_NOP2_dom"/>
</dbReference>
<sequence length="196" mass="21038">ATTAPRIPSTRLALHHFDATYSLQLKDLWPSVRAGLLCEQKYGALLNNFSSVDHVAQELELLNATDFISEAPKKALGSQRGAAAEEAGRGESRAQKGSGEGRTVMQAEMTTQVGMSPPLRASISSNIKCYTFPRGDITRFRPARPDTLGLLDYYLMDAASLLPVLALNMQPDDFVLDLCAAPGGKTLALLQTGVCG</sequence>
<keyword evidence="14" id="KW-1185">Reference proteome</keyword>
<evidence type="ECO:0000256" key="11">
    <source>
        <dbReference type="SAM" id="MobiDB-lite"/>
    </source>
</evidence>
<dbReference type="GO" id="GO:0005762">
    <property type="term" value="C:mitochondrial large ribosomal subunit"/>
    <property type="evidence" value="ECO:0007669"/>
    <property type="project" value="TreeGrafter"/>
</dbReference>
<keyword evidence="10 13" id="KW-0489">Methyltransferase</keyword>
<dbReference type="PANTHER" id="PTHR22808">
    <property type="entry name" value="NCL1 YEAST -RELATED NOL1/NOP2/FMU SUN DOMAIN-CONTAINING"/>
    <property type="match status" value="1"/>
</dbReference>
<evidence type="ECO:0000256" key="8">
    <source>
        <dbReference type="ARBA" id="ARBA00050027"/>
    </source>
</evidence>
<keyword evidence="10" id="KW-0694">RNA-binding</keyword>
<evidence type="ECO:0000256" key="9">
    <source>
        <dbReference type="ARBA" id="ARBA00050049"/>
    </source>
</evidence>
<dbReference type="GO" id="GO:0008173">
    <property type="term" value="F:RNA methyltransferase activity"/>
    <property type="evidence" value="ECO:0007669"/>
    <property type="project" value="InterPro"/>
</dbReference>
<feature type="non-terminal residue" evidence="13">
    <location>
        <position position="1"/>
    </location>
</feature>
<feature type="non-terminal residue" evidence="13">
    <location>
        <position position="196"/>
    </location>
</feature>
<comment type="catalytic activity">
    <reaction evidence="7">
        <text>a cytidine in mRNA + S-adenosyl-L-methionine = a 5-methylcytidine in mRNA + S-adenosyl-L-homocysteine + H(+)</text>
        <dbReference type="Rhea" id="RHEA:61464"/>
        <dbReference type="Rhea" id="RHEA-COMP:15145"/>
        <dbReference type="Rhea" id="RHEA-COMP:15826"/>
        <dbReference type="ChEBI" id="CHEBI:15378"/>
        <dbReference type="ChEBI" id="CHEBI:57856"/>
        <dbReference type="ChEBI" id="CHEBI:59789"/>
        <dbReference type="ChEBI" id="CHEBI:74483"/>
        <dbReference type="ChEBI" id="CHEBI:82748"/>
    </reaction>
</comment>
<accession>A0A851LNQ7</accession>
<proteinExistence type="inferred from homology"/>
<evidence type="ECO:0000256" key="10">
    <source>
        <dbReference type="PROSITE-ProRule" id="PRU01023"/>
    </source>
</evidence>
<evidence type="ECO:0000256" key="2">
    <source>
        <dbReference type="ARBA" id="ARBA00022552"/>
    </source>
</evidence>
<evidence type="ECO:0000313" key="13">
    <source>
        <dbReference type="EMBL" id="NXC17235.1"/>
    </source>
</evidence>
<dbReference type="GO" id="GO:0031167">
    <property type="term" value="P:rRNA methylation"/>
    <property type="evidence" value="ECO:0007669"/>
    <property type="project" value="TreeGrafter"/>
</dbReference>
<comment type="caution">
    <text evidence="10">Lacks conserved residue(s) required for the propagation of feature annotation.</text>
</comment>
<dbReference type="PANTHER" id="PTHR22808:SF3">
    <property type="entry name" value="5-METHYLCYTOSINE RRNA METHYLTRANSFERASE NSUN4"/>
    <property type="match status" value="1"/>
</dbReference>
<comment type="catalytic activity">
    <reaction evidence="6">
        <text>a cytidine in rRNA + S-adenosyl-L-methionine = a 5-methylcytidine in rRNA + S-adenosyl-L-homocysteine + H(+)</text>
        <dbReference type="Rhea" id="RHEA:61484"/>
        <dbReference type="Rhea" id="RHEA-COMP:15836"/>
        <dbReference type="Rhea" id="RHEA-COMP:15837"/>
        <dbReference type="ChEBI" id="CHEBI:15378"/>
        <dbReference type="ChEBI" id="CHEBI:57856"/>
        <dbReference type="ChEBI" id="CHEBI:59789"/>
        <dbReference type="ChEBI" id="CHEBI:74483"/>
        <dbReference type="ChEBI" id="CHEBI:82748"/>
    </reaction>
</comment>
<evidence type="ECO:0000256" key="5">
    <source>
        <dbReference type="ARBA" id="ARBA00042050"/>
    </source>
</evidence>
<dbReference type="PROSITE" id="PS51686">
    <property type="entry name" value="SAM_MT_RSMB_NOP"/>
    <property type="match status" value="1"/>
</dbReference>
<name>A0A851LNQ7_CORCR</name>
<dbReference type="SUPFAM" id="SSF53335">
    <property type="entry name" value="S-adenosyl-L-methionine-dependent methyltransferases"/>
    <property type="match status" value="1"/>
</dbReference>
<keyword evidence="10 13" id="KW-0808">Transferase</keyword>
<evidence type="ECO:0000256" key="1">
    <source>
        <dbReference type="ARBA" id="ARBA00004173"/>
    </source>
</evidence>
<evidence type="ECO:0000256" key="3">
    <source>
        <dbReference type="ARBA" id="ARBA00022946"/>
    </source>
</evidence>
<dbReference type="EMBL" id="WBMX01002335">
    <property type="protein sequence ID" value="NXC17235.1"/>
    <property type="molecule type" value="Genomic_DNA"/>
</dbReference>
<gene>
    <name evidence="13" type="primary">Nsun4</name>
    <name evidence="13" type="ORF">CORCRI_R09527</name>
</gene>
<feature type="binding site" evidence="10">
    <location>
        <begin position="179"/>
        <end position="185"/>
    </location>
    <ligand>
        <name>S-adenosyl-L-methionine</name>
        <dbReference type="ChEBI" id="CHEBI:59789"/>
    </ligand>
</feature>
<dbReference type="AlphaFoldDB" id="A0A851LNQ7"/>
<keyword evidence="10" id="KW-0949">S-adenosyl-L-methionine</keyword>
<evidence type="ECO:0000256" key="6">
    <source>
        <dbReference type="ARBA" id="ARBA00049302"/>
    </source>
</evidence>
<evidence type="ECO:0000313" key="14">
    <source>
        <dbReference type="Proteomes" id="UP000621168"/>
    </source>
</evidence>
<dbReference type="Proteomes" id="UP000621168">
    <property type="component" value="Unassembled WGS sequence"/>
</dbReference>
<keyword evidence="3" id="KW-0809">Transit peptide</keyword>
<comment type="caution">
    <text evidence="13">The sequence shown here is derived from an EMBL/GenBank/DDBJ whole genome shotgun (WGS) entry which is preliminary data.</text>
</comment>
<reference evidence="13" key="1">
    <citation type="submission" date="2019-09" db="EMBL/GenBank/DDBJ databases">
        <title>Bird 10,000 Genomes (B10K) Project - Family phase.</title>
        <authorList>
            <person name="Zhang G."/>
        </authorList>
    </citation>
    <scope>NUCLEOTIDE SEQUENCE</scope>
    <source>
        <strain evidence="13">B10K-CU-031-40</strain>
    </source>
</reference>
<dbReference type="Gene3D" id="6.20.240.40">
    <property type="match status" value="1"/>
</dbReference>
<organism evidence="13 14">
    <name type="scientific">Corythaeola cristata</name>
    <name type="common">Great blue turaco</name>
    <dbReference type="NCBI Taxonomy" id="103954"/>
    <lineage>
        <taxon>Eukaryota</taxon>
        <taxon>Metazoa</taxon>
        <taxon>Chordata</taxon>
        <taxon>Craniata</taxon>
        <taxon>Vertebrata</taxon>
        <taxon>Euteleostomi</taxon>
        <taxon>Archelosauria</taxon>
        <taxon>Archosauria</taxon>
        <taxon>Dinosauria</taxon>
        <taxon>Saurischia</taxon>
        <taxon>Theropoda</taxon>
        <taxon>Coelurosauria</taxon>
        <taxon>Aves</taxon>
        <taxon>Neognathae</taxon>
        <taxon>Neoaves</taxon>
        <taxon>Otidimorphae</taxon>
        <taxon>Musophagiformes</taxon>
        <taxon>Musophagidae</taxon>
        <taxon>Corythaeola</taxon>
    </lineage>
</organism>
<dbReference type="InterPro" id="IPR023267">
    <property type="entry name" value="RCMT"/>
</dbReference>
<evidence type="ECO:0000256" key="4">
    <source>
        <dbReference type="ARBA" id="ARBA00023128"/>
    </source>
</evidence>
<dbReference type="OrthoDB" id="8020218at2759"/>
<dbReference type="GO" id="GO:0003723">
    <property type="term" value="F:RNA binding"/>
    <property type="evidence" value="ECO:0007669"/>
    <property type="project" value="UniProtKB-UniRule"/>
</dbReference>
<keyword evidence="4" id="KW-0496">Mitochondrion</keyword>
<keyword evidence="2" id="KW-0698">rRNA processing</keyword>
<feature type="domain" description="SAM-dependent MTase RsmB/NOP-type" evidence="12">
    <location>
        <begin position="80"/>
        <end position="196"/>
    </location>
</feature>
<evidence type="ECO:0000256" key="7">
    <source>
        <dbReference type="ARBA" id="ARBA00049906"/>
    </source>
</evidence>
<comment type="similarity">
    <text evidence="10">Belongs to the class I-like SAM-binding methyltransferase superfamily. RsmB/NOP family.</text>
</comment>
<dbReference type="Gene3D" id="3.40.50.150">
    <property type="entry name" value="Vaccinia Virus protein VP39"/>
    <property type="match status" value="1"/>
</dbReference>